<feature type="compositionally biased region" description="Low complexity" evidence="1">
    <location>
        <begin position="61"/>
        <end position="78"/>
    </location>
</feature>
<accession>A0A2S8IJU2</accession>
<protein>
    <recommendedName>
        <fullName evidence="4">Transposase</fullName>
    </recommendedName>
</protein>
<evidence type="ECO:0000313" key="3">
    <source>
        <dbReference type="Proteomes" id="UP000239290"/>
    </source>
</evidence>
<dbReference type="Gene3D" id="1.10.10.60">
    <property type="entry name" value="Homeodomain-like"/>
    <property type="match status" value="1"/>
</dbReference>
<dbReference type="AlphaFoldDB" id="A0A2S8IJU2"/>
<dbReference type="Proteomes" id="UP000239290">
    <property type="component" value="Unassembled WGS sequence"/>
</dbReference>
<feature type="region of interest" description="Disordered" evidence="1">
    <location>
        <begin position="43"/>
        <end position="80"/>
    </location>
</feature>
<sequence length="138" mass="15428">MIDMPKPYPEEFRGDVVAVACNREAPLEQVAKDSGISETCLKNGLRMDGTRPGPTRACSVTRTRSGTPSSASSPSTRACGPLPRGLGVRCALRRFQLPTRGAFRRSMRSAPLATERVRRRRQRHCGRRSWRWGDRMTV</sequence>
<evidence type="ECO:0008006" key="4">
    <source>
        <dbReference type="Google" id="ProtNLM"/>
    </source>
</evidence>
<name>A0A2S8IJU2_RHOOP</name>
<evidence type="ECO:0000313" key="2">
    <source>
        <dbReference type="EMBL" id="PQP15057.1"/>
    </source>
</evidence>
<gene>
    <name evidence="2" type="ORF">C5613_39305</name>
</gene>
<proteinExistence type="predicted"/>
<evidence type="ECO:0000256" key="1">
    <source>
        <dbReference type="SAM" id="MobiDB-lite"/>
    </source>
</evidence>
<comment type="caution">
    <text evidence="2">The sequence shown here is derived from an EMBL/GenBank/DDBJ whole genome shotgun (WGS) entry which is preliminary data.</text>
</comment>
<reference evidence="3" key="1">
    <citation type="submission" date="2018-02" db="EMBL/GenBank/DDBJ databases">
        <title>Draft genome sequencing of Rhodococcus opacus KU647198.</title>
        <authorList>
            <person name="Zheng B.-X."/>
        </authorList>
    </citation>
    <scope>NUCLEOTIDE SEQUENCE [LARGE SCALE GENOMIC DNA]</scope>
    <source>
        <strain evidence="3">04-OD7</strain>
    </source>
</reference>
<organism evidence="2 3">
    <name type="scientific">Rhodococcus opacus</name>
    <name type="common">Nocardia opaca</name>
    <dbReference type="NCBI Taxonomy" id="37919"/>
    <lineage>
        <taxon>Bacteria</taxon>
        <taxon>Bacillati</taxon>
        <taxon>Actinomycetota</taxon>
        <taxon>Actinomycetes</taxon>
        <taxon>Mycobacteriales</taxon>
        <taxon>Nocardiaceae</taxon>
        <taxon>Rhodococcus</taxon>
    </lineage>
</organism>
<dbReference type="EMBL" id="PUIO01000079">
    <property type="protein sequence ID" value="PQP15057.1"/>
    <property type="molecule type" value="Genomic_DNA"/>
</dbReference>